<dbReference type="InterPro" id="IPR045338">
    <property type="entry name" value="DUF6535"/>
</dbReference>
<feature type="transmembrane region" description="Helical" evidence="1">
    <location>
        <begin position="65"/>
        <end position="92"/>
    </location>
</feature>
<reference evidence="3" key="1">
    <citation type="submission" date="2022-08" db="EMBL/GenBank/DDBJ databases">
        <authorList>
            <consortium name="DOE Joint Genome Institute"/>
            <person name="Min B."/>
            <person name="Riley R."/>
            <person name="Sierra-Patev S."/>
            <person name="Naranjo-Ortiz M."/>
            <person name="Looney B."/>
            <person name="Konkel Z."/>
            <person name="Slot J.C."/>
            <person name="Sakamoto Y."/>
            <person name="Steenwyk J.L."/>
            <person name="Rokas A."/>
            <person name="Carro J."/>
            <person name="Camarero S."/>
            <person name="Ferreira P."/>
            <person name="Molpeceres G."/>
            <person name="Ruiz-Duenas F.J."/>
            <person name="Serrano A."/>
            <person name="Henrissat B."/>
            <person name="Drula E."/>
            <person name="Hughes K.W."/>
            <person name="Mata J.L."/>
            <person name="Ishikawa N.K."/>
            <person name="Vargas-Isla R."/>
            <person name="Ushijima S."/>
            <person name="Smith C.A."/>
            <person name="Ahrendt S."/>
            <person name="Andreopoulos W."/>
            <person name="He G."/>
            <person name="Labutti K."/>
            <person name="Lipzen A."/>
            <person name="Ng V."/>
            <person name="Sandor L."/>
            <person name="Barry K."/>
            <person name="Martinez A.T."/>
            <person name="Xiao Y."/>
            <person name="Gibbons J.G."/>
            <person name="Terashima K."/>
            <person name="Hibbett D.S."/>
            <person name="Grigoriev I.V."/>
        </authorList>
    </citation>
    <scope>NUCLEOTIDE SEQUENCE</scope>
    <source>
        <strain evidence="3">Sp2 HRB7682 ss15</strain>
    </source>
</reference>
<keyword evidence="1" id="KW-0472">Membrane</keyword>
<sequence length="209" mass="23527">MTPTHNILDIWVNGLWVISLSLSLAVALASVLVKQWLRRYLAIHSGTPKHRSRIRHFRYVGFERWGVLNIVGSLPVIMYLSLAFFFVGLVLFLIPLQLVLSCIIGAVALIVYALYLFTNILPIFDPQCPYQTPLSDFILTIWITLSAFWNLSARESFFDGISSSPLRSLKPTELLEELSIHGSTLAMQSIIYSPARRLQTSTSACCPKV</sequence>
<feature type="transmembrane region" description="Helical" evidence="1">
    <location>
        <begin position="98"/>
        <end position="117"/>
    </location>
</feature>
<keyword evidence="1" id="KW-1133">Transmembrane helix</keyword>
<gene>
    <name evidence="3" type="ORF">C8J55DRAFT_515078</name>
</gene>
<feature type="transmembrane region" description="Helical" evidence="1">
    <location>
        <begin position="15"/>
        <end position="33"/>
    </location>
</feature>
<proteinExistence type="predicted"/>
<accession>A0A9W9ABG9</accession>
<evidence type="ECO:0000256" key="1">
    <source>
        <dbReference type="SAM" id="Phobius"/>
    </source>
</evidence>
<keyword evidence="1" id="KW-0812">Transmembrane</keyword>
<dbReference type="Pfam" id="PF20153">
    <property type="entry name" value="DUF6535"/>
    <property type="match status" value="1"/>
</dbReference>
<evidence type="ECO:0000313" key="3">
    <source>
        <dbReference type="EMBL" id="KAJ4478852.1"/>
    </source>
</evidence>
<comment type="caution">
    <text evidence="3">The sequence shown here is derived from an EMBL/GenBank/DDBJ whole genome shotgun (WGS) entry which is preliminary data.</text>
</comment>
<reference evidence="3" key="2">
    <citation type="journal article" date="2023" name="Proc. Natl. Acad. Sci. U.S.A.">
        <title>A global phylogenomic analysis of the shiitake genus Lentinula.</title>
        <authorList>
            <person name="Sierra-Patev S."/>
            <person name="Min B."/>
            <person name="Naranjo-Ortiz M."/>
            <person name="Looney B."/>
            <person name="Konkel Z."/>
            <person name="Slot J.C."/>
            <person name="Sakamoto Y."/>
            <person name="Steenwyk J.L."/>
            <person name="Rokas A."/>
            <person name="Carro J."/>
            <person name="Camarero S."/>
            <person name="Ferreira P."/>
            <person name="Molpeceres G."/>
            <person name="Ruiz-Duenas F.J."/>
            <person name="Serrano A."/>
            <person name="Henrissat B."/>
            <person name="Drula E."/>
            <person name="Hughes K.W."/>
            <person name="Mata J.L."/>
            <person name="Ishikawa N.K."/>
            <person name="Vargas-Isla R."/>
            <person name="Ushijima S."/>
            <person name="Smith C.A."/>
            <person name="Donoghue J."/>
            <person name="Ahrendt S."/>
            <person name="Andreopoulos W."/>
            <person name="He G."/>
            <person name="LaButti K."/>
            <person name="Lipzen A."/>
            <person name="Ng V."/>
            <person name="Riley R."/>
            <person name="Sandor L."/>
            <person name="Barry K."/>
            <person name="Martinez A.T."/>
            <person name="Xiao Y."/>
            <person name="Gibbons J.G."/>
            <person name="Terashima K."/>
            <person name="Grigoriev I.V."/>
            <person name="Hibbett D."/>
        </authorList>
    </citation>
    <scope>NUCLEOTIDE SEQUENCE</scope>
    <source>
        <strain evidence="3">Sp2 HRB7682 ss15</strain>
    </source>
</reference>
<organism evidence="3 4">
    <name type="scientific">Lentinula lateritia</name>
    <dbReference type="NCBI Taxonomy" id="40482"/>
    <lineage>
        <taxon>Eukaryota</taxon>
        <taxon>Fungi</taxon>
        <taxon>Dikarya</taxon>
        <taxon>Basidiomycota</taxon>
        <taxon>Agaricomycotina</taxon>
        <taxon>Agaricomycetes</taxon>
        <taxon>Agaricomycetidae</taxon>
        <taxon>Agaricales</taxon>
        <taxon>Marasmiineae</taxon>
        <taxon>Omphalotaceae</taxon>
        <taxon>Lentinula</taxon>
    </lineage>
</organism>
<evidence type="ECO:0000259" key="2">
    <source>
        <dbReference type="Pfam" id="PF20153"/>
    </source>
</evidence>
<dbReference type="EMBL" id="JANVFS010000017">
    <property type="protein sequence ID" value="KAJ4478852.1"/>
    <property type="molecule type" value="Genomic_DNA"/>
</dbReference>
<protein>
    <recommendedName>
        <fullName evidence="2">DUF6535 domain-containing protein</fullName>
    </recommendedName>
</protein>
<feature type="domain" description="DUF6535" evidence="2">
    <location>
        <begin position="6"/>
        <end position="94"/>
    </location>
</feature>
<evidence type="ECO:0000313" key="4">
    <source>
        <dbReference type="Proteomes" id="UP001150238"/>
    </source>
</evidence>
<dbReference type="Proteomes" id="UP001150238">
    <property type="component" value="Unassembled WGS sequence"/>
</dbReference>
<dbReference type="AlphaFoldDB" id="A0A9W9ABG9"/>
<name>A0A9W9ABG9_9AGAR</name>